<gene>
    <name evidence="1" type="ORF">K469DRAFT_683349</name>
</gene>
<evidence type="ECO:0000313" key="2">
    <source>
        <dbReference type="Proteomes" id="UP000800200"/>
    </source>
</evidence>
<dbReference type="EMBL" id="ML994720">
    <property type="protein sequence ID" value="KAF2175934.1"/>
    <property type="molecule type" value="Genomic_DNA"/>
</dbReference>
<reference evidence="1" key="1">
    <citation type="journal article" date="2020" name="Stud. Mycol.">
        <title>101 Dothideomycetes genomes: a test case for predicting lifestyles and emergence of pathogens.</title>
        <authorList>
            <person name="Haridas S."/>
            <person name="Albert R."/>
            <person name="Binder M."/>
            <person name="Bloem J."/>
            <person name="Labutti K."/>
            <person name="Salamov A."/>
            <person name="Andreopoulos B."/>
            <person name="Baker S."/>
            <person name="Barry K."/>
            <person name="Bills G."/>
            <person name="Bluhm B."/>
            <person name="Cannon C."/>
            <person name="Castanera R."/>
            <person name="Culley D."/>
            <person name="Daum C."/>
            <person name="Ezra D."/>
            <person name="Gonzalez J."/>
            <person name="Henrissat B."/>
            <person name="Kuo A."/>
            <person name="Liang C."/>
            <person name="Lipzen A."/>
            <person name="Lutzoni F."/>
            <person name="Magnuson J."/>
            <person name="Mondo S."/>
            <person name="Nolan M."/>
            <person name="Ohm R."/>
            <person name="Pangilinan J."/>
            <person name="Park H.-J."/>
            <person name="Ramirez L."/>
            <person name="Alfaro M."/>
            <person name="Sun H."/>
            <person name="Tritt A."/>
            <person name="Yoshinaga Y."/>
            <person name="Zwiers L.-H."/>
            <person name="Turgeon B."/>
            <person name="Goodwin S."/>
            <person name="Spatafora J."/>
            <person name="Crous P."/>
            <person name="Grigoriev I."/>
        </authorList>
    </citation>
    <scope>NUCLEOTIDE SEQUENCE</scope>
    <source>
        <strain evidence="1">CBS 207.26</strain>
    </source>
</reference>
<evidence type="ECO:0000313" key="1">
    <source>
        <dbReference type="EMBL" id="KAF2175934.1"/>
    </source>
</evidence>
<dbReference type="AlphaFoldDB" id="A0A6A6D8T3"/>
<sequence>MLRVRTKQNTRSVSYVYSITTIFPSSRRNKRMAAAAEIFSNFNKATAEKQGDTTHSISEDDSTYLPIMALFAMFKLKRKGKGAVDAWSEALRKPDKPVVVYLDSYLSIDFKKKEE</sequence>
<organism evidence="1 2">
    <name type="scientific">Zopfia rhizophila CBS 207.26</name>
    <dbReference type="NCBI Taxonomy" id="1314779"/>
    <lineage>
        <taxon>Eukaryota</taxon>
        <taxon>Fungi</taxon>
        <taxon>Dikarya</taxon>
        <taxon>Ascomycota</taxon>
        <taxon>Pezizomycotina</taxon>
        <taxon>Dothideomycetes</taxon>
        <taxon>Dothideomycetes incertae sedis</taxon>
        <taxon>Zopfiaceae</taxon>
        <taxon>Zopfia</taxon>
    </lineage>
</organism>
<accession>A0A6A6D8T3</accession>
<name>A0A6A6D8T3_9PEZI</name>
<proteinExistence type="predicted"/>
<keyword evidence="2" id="KW-1185">Reference proteome</keyword>
<protein>
    <submittedName>
        <fullName evidence="1">Uncharacterized protein</fullName>
    </submittedName>
</protein>
<dbReference type="Proteomes" id="UP000800200">
    <property type="component" value="Unassembled WGS sequence"/>
</dbReference>